<evidence type="ECO:0000313" key="2">
    <source>
        <dbReference type="EMBL" id="MRX53814.1"/>
    </source>
</evidence>
<dbReference type="InterPro" id="IPR002878">
    <property type="entry name" value="ChsH2_C"/>
</dbReference>
<feature type="domain" description="ChsH2 C-terminal OB-fold" evidence="1">
    <location>
        <begin position="37"/>
        <end position="83"/>
    </location>
</feature>
<proteinExistence type="predicted"/>
<dbReference type="PANTHER" id="PTHR34075">
    <property type="entry name" value="BLR3430 PROTEIN"/>
    <property type="match status" value="1"/>
</dbReference>
<sequence>MINVNFEKFVCASCGKSSVRERVVCPACKSTEFNQQQTEGIGKVYSFTKIHISSEEFKHLTPYYIVVVDLASGDRVTGRIKEDVNINNSVILTSFKDGVYTFNL</sequence>
<dbReference type="InterPro" id="IPR052513">
    <property type="entry name" value="Thioester_dehydratase-like"/>
</dbReference>
<comment type="caution">
    <text evidence="2">The sequence shown here is derived from an EMBL/GenBank/DDBJ whole genome shotgun (WGS) entry which is preliminary data.</text>
</comment>
<dbReference type="EMBL" id="WKKF01000001">
    <property type="protein sequence ID" value="MRX53814.1"/>
    <property type="molecule type" value="Genomic_DNA"/>
</dbReference>
<gene>
    <name evidence="2" type="ORF">GJU41_07495</name>
</gene>
<accession>A0A6I2M8X3</accession>
<protein>
    <submittedName>
        <fullName evidence="2">Nucleic acid-binding protein</fullName>
    </submittedName>
</protein>
<reference evidence="2 3" key="1">
    <citation type="submission" date="2019-11" db="EMBL/GenBank/DDBJ databases">
        <title>Bacillus idriensis genome.</title>
        <authorList>
            <person name="Konopka E.N."/>
            <person name="Newman J.D."/>
        </authorList>
    </citation>
    <scope>NUCLEOTIDE SEQUENCE [LARGE SCALE GENOMIC DNA]</scope>
    <source>
        <strain evidence="2 3">DSM 19097</strain>
    </source>
</reference>
<dbReference type="SUPFAM" id="SSF50249">
    <property type="entry name" value="Nucleic acid-binding proteins"/>
    <property type="match status" value="1"/>
</dbReference>
<evidence type="ECO:0000313" key="3">
    <source>
        <dbReference type="Proteomes" id="UP000441585"/>
    </source>
</evidence>
<dbReference type="Proteomes" id="UP000441585">
    <property type="component" value="Unassembled WGS sequence"/>
</dbReference>
<dbReference type="PANTHER" id="PTHR34075:SF5">
    <property type="entry name" value="BLR3430 PROTEIN"/>
    <property type="match status" value="1"/>
</dbReference>
<dbReference type="AlphaFoldDB" id="A0A6I2M8X3"/>
<name>A0A6I2M8X3_9BACI</name>
<dbReference type="InterPro" id="IPR012340">
    <property type="entry name" value="NA-bd_OB-fold"/>
</dbReference>
<organism evidence="2 3">
    <name type="scientific">Metabacillus idriensis</name>
    <dbReference type="NCBI Taxonomy" id="324768"/>
    <lineage>
        <taxon>Bacteria</taxon>
        <taxon>Bacillati</taxon>
        <taxon>Bacillota</taxon>
        <taxon>Bacilli</taxon>
        <taxon>Bacillales</taxon>
        <taxon>Bacillaceae</taxon>
        <taxon>Metabacillus</taxon>
    </lineage>
</organism>
<keyword evidence="3" id="KW-1185">Reference proteome</keyword>
<dbReference type="Pfam" id="PF01796">
    <property type="entry name" value="OB_ChsH2_C"/>
    <property type="match status" value="1"/>
</dbReference>
<evidence type="ECO:0000259" key="1">
    <source>
        <dbReference type="Pfam" id="PF01796"/>
    </source>
</evidence>